<dbReference type="InterPro" id="IPR027417">
    <property type="entry name" value="P-loop_NTPase"/>
</dbReference>
<dbReference type="AlphaFoldDB" id="A0A1B7TD17"/>
<organism evidence="4 5">
    <name type="scientific">Hanseniaspora valbyensis NRRL Y-1626</name>
    <dbReference type="NCBI Taxonomy" id="766949"/>
    <lineage>
        <taxon>Eukaryota</taxon>
        <taxon>Fungi</taxon>
        <taxon>Dikarya</taxon>
        <taxon>Ascomycota</taxon>
        <taxon>Saccharomycotina</taxon>
        <taxon>Saccharomycetes</taxon>
        <taxon>Saccharomycodales</taxon>
        <taxon>Saccharomycodaceae</taxon>
        <taxon>Hanseniaspora</taxon>
    </lineage>
</organism>
<dbReference type="Gene3D" id="3.40.50.300">
    <property type="entry name" value="P-loop containing nucleotide triphosphate hydrolases"/>
    <property type="match status" value="1"/>
</dbReference>
<keyword evidence="1" id="KW-0547">Nucleotide-binding</keyword>
<dbReference type="Pfam" id="PF00009">
    <property type="entry name" value="GTP_EFTU"/>
    <property type="match status" value="1"/>
</dbReference>
<dbReference type="PANTHER" id="PTHR23115">
    <property type="entry name" value="TRANSLATION FACTOR"/>
    <property type="match status" value="1"/>
</dbReference>
<evidence type="ECO:0000256" key="1">
    <source>
        <dbReference type="ARBA" id="ARBA00022741"/>
    </source>
</evidence>
<gene>
    <name evidence="4" type="ORF">HANVADRAFT_52922</name>
</gene>
<evidence type="ECO:0000313" key="4">
    <source>
        <dbReference type="EMBL" id="OBA26607.1"/>
    </source>
</evidence>
<dbReference type="GO" id="GO:0003924">
    <property type="term" value="F:GTPase activity"/>
    <property type="evidence" value="ECO:0007669"/>
    <property type="project" value="InterPro"/>
</dbReference>
<feature type="domain" description="Tr-type G" evidence="3">
    <location>
        <begin position="162"/>
        <end position="399"/>
    </location>
</feature>
<dbReference type="InterPro" id="IPR000795">
    <property type="entry name" value="T_Tr_GTP-bd_dom"/>
</dbReference>
<dbReference type="OrthoDB" id="342024at2759"/>
<sequence length="661" mass="75430">MAYYNDNDDNEILDDMSEEDEILSLKTDIDLEIFMTEEENSTMAMEFPVLINNLKKMNFNIDETDIDGVMLSLKKYLLLNDFLVQETIQEVPKKLKLKKKKTVIASKNTETNTQAELNQQSLRNMSLDSSNSAITKVKIASSGKNNTNNKAINFIEETYSKQPHLSLCILGHIDSGKSTLTGRLLLDTNAVSHQQITALQKQSKELGKQSFWLAWLMDSDSEERERGITKKFGYARFQSSMGLQYTLLDAPGHSDFISSTIVAIQQSSVCTIVVDCIIGGFEKSFDGQLKEHLLLASKFVTNLDDLIFVMNKMDVIDWDEERYLFIMNKIKTYMIVDLKIDEKIVSNLEFIPVSSIEGDNVVKPVDIKNNPKCSWYKGLSFIEKLDEKNLEHFKIDFPELIDKYINQDSSLAIVLDNQQQNKNNGTKQKGKDCSLTVKIINGYFTKNDKITISPRLTTKGYEIDEIWIETKEITNKNVPFAIKNQFVTLKIKNCNIDMVSVGDIISLAKEKDLVHCSHEFQLKVETFEMNRPLLPGSPIIIYMNDVEIPCMISSIKVFKEIIDGEQKTKKKLKHLNGNTSNATLNIEIQEINESIKSKELGFSQDDLTLEEKVQKFEEEDEESFKIVIPVFTAKENSQLSKLLIRKDGQTIAFGHINKRLD</sequence>
<dbReference type="InterPro" id="IPR050100">
    <property type="entry name" value="TRAFAC_GTPase_members"/>
</dbReference>
<proteinExistence type="predicted"/>
<evidence type="ECO:0000313" key="5">
    <source>
        <dbReference type="Proteomes" id="UP000092321"/>
    </source>
</evidence>
<dbReference type="SUPFAM" id="SSF50447">
    <property type="entry name" value="Translation proteins"/>
    <property type="match status" value="1"/>
</dbReference>
<keyword evidence="5" id="KW-1185">Reference proteome</keyword>
<dbReference type="Proteomes" id="UP000092321">
    <property type="component" value="Unassembled WGS sequence"/>
</dbReference>
<reference evidence="5" key="1">
    <citation type="journal article" date="2016" name="Proc. Natl. Acad. Sci. U.S.A.">
        <title>Comparative genomics of biotechnologically important yeasts.</title>
        <authorList>
            <person name="Riley R."/>
            <person name="Haridas S."/>
            <person name="Wolfe K.H."/>
            <person name="Lopes M.R."/>
            <person name="Hittinger C.T."/>
            <person name="Goeker M."/>
            <person name="Salamov A.A."/>
            <person name="Wisecaver J.H."/>
            <person name="Long T.M."/>
            <person name="Calvey C.H."/>
            <person name="Aerts A.L."/>
            <person name="Barry K.W."/>
            <person name="Choi C."/>
            <person name="Clum A."/>
            <person name="Coughlan A.Y."/>
            <person name="Deshpande S."/>
            <person name="Douglass A.P."/>
            <person name="Hanson S.J."/>
            <person name="Klenk H.-P."/>
            <person name="LaButti K.M."/>
            <person name="Lapidus A."/>
            <person name="Lindquist E.A."/>
            <person name="Lipzen A.M."/>
            <person name="Meier-Kolthoff J.P."/>
            <person name="Ohm R.A."/>
            <person name="Otillar R.P."/>
            <person name="Pangilinan J.L."/>
            <person name="Peng Y."/>
            <person name="Rokas A."/>
            <person name="Rosa C.A."/>
            <person name="Scheuner C."/>
            <person name="Sibirny A.A."/>
            <person name="Slot J.C."/>
            <person name="Stielow J.B."/>
            <person name="Sun H."/>
            <person name="Kurtzman C.P."/>
            <person name="Blackwell M."/>
            <person name="Grigoriev I.V."/>
            <person name="Jeffries T.W."/>
        </authorList>
    </citation>
    <scope>NUCLEOTIDE SEQUENCE [LARGE SCALE GENOMIC DNA]</scope>
    <source>
        <strain evidence="5">NRRL Y-1626</strain>
    </source>
</reference>
<dbReference type="PRINTS" id="PR00315">
    <property type="entry name" value="ELONGATNFCT"/>
</dbReference>
<dbReference type="PROSITE" id="PS51722">
    <property type="entry name" value="G_TR_2"/>
    <property type="match status" value="1"/>
</dbReference>
<dbReference type="InterPro" id="IPR009000">
    <property type="entry name" value="Transl_B-barrel_sf"/>
</dbReference>
<name>A0A1B7TD17_9ASCO</name>
<evidence type="ECO:0000259" key="3">
    <source>
        <dbReference type="PROSITE" id="PS51722"/>
    </source>
</evidence>
<evidence type="ECO:0000256" key="2">
    <source>
        <dbReference type="ARBA" id="ARBA00023134"/>
    </source>
</evidence>
<keyword evidence="2" id="KW-0342">GTP-binding</keyword>
<comment type="caution">
    <text evidence="4">The sequence shown here is derived from an EMBL/GenBank/DDBJ whole genome shotgun (WGS) entry which is preliminary data.</text>
</comment>
<dbReference type="GO" id="GO:0005525">
    <property type="term" value="F:GTP binding"/>
    <property type="evidence" value="ECO:0007669"/>
    <property type="project" value="UniProtKB-KW"/>
</dbReference>
<protein>
    <recommendedName>
        <fullName evidence="3">Tr-type G domain-containing protein</fullName>
    </recommendedName>
</protein>
<dbReference type="SUPFAM" id="SSF52540">
    <property type="entry name" value="P-loop containing nucleoside triphosphate hydrolases"/>
    <property type="match status" value="1"/>
</dbReference>
<accession>A0A1B7TD17</accession>
<dbReference type="EMBL" id="LXPE01000015">
    <property type="protein sequence ID" value="OBA26607.1"/>
    <property type="molecule type" value="Genomic_DNA"/>
</dbReference>
<dbReference type="Gene3D" id="2.40.30.10">
    <property type="entry name" value="Translation factors"/>
    <property type="match status" value="2"/>
</dbReference>